<protein>
    <recommendedName>
        <fullName evidence="4">DUF2892 domain-containing protein</fullName>
    </recommendedName>
</protein>
<gene>
    <name evidence="2" type="ORF">FHS11_003453</name>
</gene>
<feature type="transmembrane region" description="Helical" evidence="1">
    <location>
        <begin position="37"/>
        <end position="63"/>
    </location>
</feature>
<dbReference type="Proteomes" id="UP000539265">
    <property type="component" value="Unassembled WGS sequence"/>
</dbReference>
<dbReference type="EMBL" id="JACHWX010000011">
    <property type="protein sequence ID" value="MBB3057025.1"/>
    <property type="molecule type" value="Genomic_DNA"/>
</dbReference>
<evidence type="ECO:0008006" key="4">
    <source>
        <dbReference type="Google" id="ProtNLM"/>
    </source>
</evidence>
<reference evidence="2" key="1">
    <citation type="submission" date="2020-08" db="EMBL/GenBank/DDBJ databases">
        <title>Genomic Encyclopedia of Type Strains, Phase III (KMG-III): the genomes of soil and plant-associated and newly described type strains.</title>
        <authorList>
            <person name="Whitman W."/>
        </authorList>
    </citation>
    <scope>NUCLEOTIDE SEQUENCE [LARGE SCALE GENOMIC DNA]</scope>
    <source>
        <strain evidence="2">CECT 8628</strain>
    </source>
</reference>
<accession>A0A839SFE2</accession>
<feature type="transmembrane region" description="Helical" evidence="1">
    <location>
        <begin position="12"/>
        <end position="31"/>
    </location>
</feature>
<dbReference type="RefSeq" id="WP_096355691.1">
    <property type="nucleotide sequence ID" value="NZ_AP017313.1"/>
</dbReference>
<evidence type="ECO:0000313" key="2">
    <source>
        <dbReference type="EMBL" id="MBB3057025.1"/>
    </source>
</evidence>
<organism evidence="2 3">
    <name type="scientific">Mucilaginibacter gotjawali</name>
    <dbReference type="NCBI Taxonomy" id="1550579"/>
    <lineage>
        <taxon>Bacteria</taxon>
        <taxon>Pseudomonadati</taxon>
        <taxon>Bacteroidota</taxon>
        <taxon>Sphingobacteriia</taxon>
        <taxon>Sphingobacteriales</taxon>
        <taxon>Sphingobacteriaceae</taxon>
        <taxon>Mucilaginibacter</taxon>
    </lineage>
</organism>
<keyword evidence="1" id="KW-0472">Membrane</keyword>
<name>A0A839SFE2_9SPHI</name>
<proteinExistence type="predicted"/>
<comment type="caution">
    <text evidence="2">The sequence shown here is derived from an EMBL/GenBank/DDBJ whole genome shotgun (WGS) entry which is preliminary data.</text>
</comment>
<dbReference type="OrthoDB" id="1049592at2"/>
<keyword evidence="3" id="KW-1185">Reference proteome</keyword>
<keyword evidence="1" id="KW-1133">Transmembrane helix</keyword>
<dbReference type="AlphaFoldDB" id="A0A839SFE2"/>
<keyword evidence="1" id="KW-0812">Transmembrane</keyword>
<evidence type="ECO:0000313" key="3">
    <source>
        <dbReference type="Proteomes" id="UP000539265"/>
    </source>
</evidence>
<evidence type="ECO:0000256" key="1">
    <source>
        <dbReference type="SAM" id="Phobius"/>
    </source>
</evidence>
<sequence length="76" mass="8560">MEAIKQRVFTNWNFARFLRLGMGLWMLVWSIQSSDWAVGLFSALFIYMALSNTGCCGAGGCAVPYDTKKDKDIEDI</sequence>